<dbReference type="EMBL" id="JBBMFL010000004">
    <property type="protein sequence ID" value="MEQ2544271.1"/>
    <property type="molecule type" value="Genomic_DNA"/>
</dbReference>
<dbReference type="Pfam" id="PF04073">
    <property type="entry name" value="tRNA_edit"/>
    <property type="match status" value="1"/>
</dbReference>
<evidence type="ECO:0000259" key="2">
    <source>
        <dbReference type="Pfam" id="PF04073"/>
    </source>
</evidence>
<dbReference type="InterPro" id="IPR036754">
    <property type="entry name" value="YbaK/aa-tRNA-synt-asso_dom_sf"/>
</dbReference>
<dbReference type="CDD" id="cd04335">
    <property type="entry name" value="PrdX_deacylase"/>
    <property type="match status" value="1"/>
</dbReference>
<evidence type="ECO:0000313" key="3">
    <source>
        <dbReference type="EMBL" id="MEQ2544271.1"/>
    </source>
</evidence>
<comment type="similarity">
    <text evidence="1">Belongs to the PRORSD1 family.</text>
</comment>
<gene>
    <name evidence="3" type="ORF">WMO46_04835</name>
</gene>
<dbReference type="Gene3D" id="3.90.960.10">
    <property type="entry name" value="YbaK/aminoacyl-tRNA synthetase-associated domain"/>
    <property type="match status" value="1"/>
</dbReference>
<accession>A0ABV1GVP9</accession>
<reference evidence="3 4" key="1">
    <citation type="submission" date="2024-03" db="EMBL/GenBank/DDBJ databases">
        <title>Human intestinal bacterial collection.</title>
        <authorList>
            <person name="Pauvert C."/>
            <person name="Hitch T.C.A."/>
            <person name="Clavel T."/>
        </authorList>
    </citation>
    <scope>NUCLEOTIDE SEQUENCE [LARGE SCALE GENOMIC DNA]</scope>
    <source>
        <strain evidence="3 4">CLA-KB-H122</strain>
    </source>
</reference>
<keyword evidence="4" id="KW-1185">Reference proteome</keyword>
<dbReference type="RefSeq" id="WP_129652087.1">
    <property type="nucleotide sequence ID" value="NZ_JBBMFL010000004.1"/>
</dbReference>
<protein>
    <submittedName>
        <fullName evidence="3">Prolyl-tRNA synthetase associated domain-containing protein</fullName>
    </submittedName>
</protein>
<dbReference type="GeneID" id="78181071"/>
<comment type="caution">
    <text evidence="3">The sequence shown here is derived from an EMBL/GenBank/DDBJ whole genome shotgun (WGS) entry which is preliminary data.</text>
</comment>
<dbReference type="Proteomes" id="UP001460202">
    <property type="component" value="Unassembled WGS sequence"/>
</dbReference>
<evidence type="ECO:0000313" key="4">
    <source>
        <dbReference type="Proteomes" id="UP001460202"/>
    </source>
</evidence>
<dbReference type="SUPFAM" id="SSF55826">
    <property type="entry name" value="YbaK/ProRS associated domain"/>
    <property type="match status" value="1"/>
</dbReference>
<dbReference type="InterPro" id="IPR007214">
    <property type="entry name" value="YbaK/aa-tRNA-synth-assoc-dom"/>
</dbReference>
<name>A0ABV1GVP9_9BACT</name>
<organism evidence="3 4">
    <name type="scientific">Alistipes intestinihominis</name>
    <dbReference type="NCBI Taxonomy" id="3133172"/>
    <lineage>
        <taxon>Bacteria</taxon>
        <taxon>Pseudomonadati</taxon>
        <taxon>Bacteroidota</taxon>
        <taxon>Bacteroidia</taxon>
        <taxon>Bacteroidales</taxon>
        <taxon>Rikenellaceae</taxon>
        <taxon>Alistipes</taxon>
    </lineage>
</organism>
<dbReference type="InterPro" id="IPR040285">
    <property type="entry name" value="ProX/PRXD1"/>
</dbReference>
<sequence length="156" mass="17388">MIVAKLEELGIACRKSVHEPIYTVEAGLEIAGKLDAMPCKCLLLRSRKKEYYMVLLPGNKRLSSKELSECIGCSHLSFASEKELDELLHAKPGAVSPLGLLFDTNNQIQLLIDKEVAESDYFVCHPNDNTCSLRIKTSDMLETYLPAIGKKYLSII</sequence>
<dbReference type="PANTHER" id="PTHR31423:SF3">
    <property type="entry name" value="PROLYL-TRNA SYNTHETASE ASSOCIATED DOMAIN-CONTAINING PROTEIN 1-RELATED"/>
    <property type="match status" value="1"/>
</dbReference>
<dbReference type="PANTHER" id="PTHR31423">
    <property type="entry name" value="YBAK DOMAIN-CONTAINING PROTEIN"/>
    <property type="match status" value="1"/>
</dbReference>
<evidence type="ECO:0000256" key="1">
    <source>
        <dbReference type="ARBA" id="ARBA00010201"/>
    </source>
</evidence>
<proteinExistence type="inferred from homology"/>
<feature type="domain" description="YbaK/aminoacyl-tRNA synthetase-associated" evidence="2">
    <location>
        <begin position="18"/>
        <end position="141"/>
    </location>
</feature>